<feature type="compositionally biased region" description="Low complexity" evidence="1">
    <location>
        <begin position="512"/>
        <end position="521"/>
    </location>
</feature>
<feature type="compositionally biased region" description="Basic residues" evidence="1">
    <location>
        <begin position="1"/>
        <end position="23"/>
    </location>
</feature>
<sequence length="576" mass="61954">MTLAKTKAKAKARTSRQPAKRAAKPSSLTTGPDANANADSNDHVVDRKDNGEEASAPNSPTTAIAAPVQQQQKNSVQLSIHTDETARNPASIPQDKRSAGSAGTTIAGSTAALTPKPSAKPINAEPKSTAVSPPRHQSLSLKRAGQPSTAYAVQQAQPLLMATGDLSLTQIISEYGERTDLLRLVLAAKTEQDRARAEYERRLQEEMRFETRRIEFEMMLHSNYFKQQEQQQQQQHIMAPPPAHAAAGHIHRSDVVVHSPIGPSQAVHYPAAQQQQGPPLHMVAPPNGAYGVPVVAAPSHDAHMRAYHHPDTPGGLDAYGQNPFAFFKMPLGTQIHHPSAYKTHEKGSSQHAQGRHIGDTPPSSGSSQEAVRSHANGPQRQQTMPQDGGLGVTRERRTVPPAVSGLSLRINSDQKGDSDAPRSAPVDGPNQKRRISHDDVIMALRRKVMGKNGFQAQHHHSQQRQMPQLTPISVGPSSGGRQNSDDRSKMYRSSLSTISQVDSPDCIPEETSSSSSSSSSSAHADEADSALRSLASTATTENEDRRDSQQQRASSISHIVDSEPMPEAAKSVSSTS</sequence>
<proteinExistence type="predicted"/>
<name>A0A9W8G189_9FUNG</name>
<feature type="compositionally biased region" description="Polar residues" evidence="1">
    <location>
        <begin position="491"/>
        <end position="502"/>
    </location>
</feature>
<feature type="region of interest" description="Disordered" evidence="1">
    <location>
        <begin position="452"/>
        <end position="576"/>
    </location>
</feature>
<feature type="compositionally biased region" description="Polar residues" evidence="1">
    <location>
        <begin position="129"/>
        <end position="146"/>
    </location>
</feature>
<dbReference type="AlphaFoldDB" id="A0A9W8G189"/>
<feature type="compositionally biased region" description="Basic and acidic residues" evidence="1">
    <location>
        <begin position="40"/>
        <end position="51"/>
    </location>
</feature>
<feature type="compositionally biased region" description="Polar residues" evidence="1">
    <location>
        <begin position="463"/>
        <end position="482"/>
    </location>
</feature>
<dbReference type="OrthoDB" id="2272836at2759"/>
<feature type="compositionally biased region" description="Low complexity" evidence="1">
    <location>
        <begin position="99"/>
        <end position="112"/>
    </location>
</feature>
<comment type="caution">
    <text evidence="2">The sequence shown here is derived from an EMBL/GenBank/DDBJ whole genome shotgun (WGS) entry which is preliminary data.</text>
</comment>
<protein>
    <submittedName>
        <fullName evidence="2">Uncharacterized protein</fullName>
    </submittedName>
</protein>
<evidence type="ECO:0000256" key="1">
    <source>
        <dbReference type="SAM" id="MobiDB-lite"/>
    </source>
</evidence>
<accession>A0A9W8G189</accession>
<organism evidence="2 3">
    <name type="scientific">Coemansia spiralis</name>
    <dbReference type="NCBI Taxonomy" id="417178"/>
    <lineage>
        <taxon>Eukaryota</taxon>
        <taxon>Fungi</taxon>
        <taxon>Fungi incertae sedis</taxon>
        <taxon>Zoopagomycota</taxon>
        <taxon>Kickxellomycotina</taxon>
        <taxon>Kickxellomycetes</taxon>
        <taxon>Kickxellales</taxon>
        <taxon>Kickxellaceae</taxon>
        <taxon>Coemansia</taxon>
    </lineage>
</organism>
<gene>
    <name evidence="2" type="ORF">GGI25_006006</name>
</gene>
<feature type="region of interest" description="Disordered" evidence="1">
    <location>
        <begin position="341"/>
        <end position="438"/>
    </location>
</feature>
<dbReference type="Proteomes" id="UP001151518">
    <property type="component" value="Unassembled WGS sequence"/>
</dbReference>
<evidence type="ECO:0000313" key="2">
    <source>
        <dbReference type="EMBL" id="KAJ2669910.1"/>
    </source>
</evidence>
<feature type="compositionally biased region" description="Polar residues" evidence="1">
    <location>
        <begin position="361"/>
        <end position="385"/>
    </location>
</feature>
<reference evidence="2" key="1">
    <citation type="submission" date="2022-07" db="EMBL/GenBank/DDBJ databases">
        <title>Phylogenomic reconstructions and comparative analyses of Kickxellomycotina fungi.</title>
        <authorList>
            <person name="Reynolds N.K."/>
            <person name="Stajich J.E."/>
            <person name="Barry K."/>
            <person name="Grigoriev I.V."/>
            <person name="Crous P."/>
            <person name="Smith M.E."/>
        </authorList>
    </citation>
    <scope>NUCLEOTIDE SEQUENCE</scope>
    <source>
        <strain evidence="2">NRRL 3115</strain>
    </source>
</reference>
<feature type="region of interest" description="Disordered" evidence="1">
    <location>
        <begin position="1"/>
        <end position="146"/>
    </location>
</feature>
<feature type="compositionally biased region" description="Polar residues" evidence="1">
    <location>
        <begin position="56"/>
        <end position="80"/>
    </location>
</feature>
<evidence type="ECO:0000313" key="3">
    <source>
        <dbReference type="Proteomes" id="UP001151518"/>
    </source>
</evidence>
<dbReference type="EMBL" id="JANBTW010000138">
    <property type="protein sequence ID" value="KAJ2669910.1"/>
    <property type="molecule type" value="Genomic_DNA"/>
</dbReference>